<protein>
    <submittedName>
        <fullName evidence="1">Uncharacterized protein</fullName>
    </submittedName>
</protein>
<dbReference type="EMBL" id="LAZR01051746">
    <property type="protein sequence ID" value="KKK84504.1"/>
    <property type="molecule type" value="Genomic_DNA"/>
</dbReference>
<comment type="caution">
    <text evidence="1">The sequence shown here is derived from an EMBL/GenBank/DDBJ whole genome shotgun (WGS) entry which is preliminary data.</text>
</comment>
<gene>
    <name evidence="1" type="ORF">LCGC14_2782710</name>
</gene>
<evidence type="ECO:0000313" key="1">
    <source>
        <dbReference type="EMBL" id="KKK84504.1"/>
    </source>
</evidence>
<name>A0A0F9B1G4_9ZZZZ</name>
<proteinExistence type="predicted"/>
<accession>A0A0F9B1G4</accession>
<organism evidence="1">
    <name type="scientific">marine sediment metagenome</name>
    <dbReference type="NCBI Taxonomy" id="412755"/>
    <lineage>
        <taxon>unclassified sequences</taxon>
        <taxon>metagenomes</taxon>
        <taxon>ecological metagenomes</taxon>
    </lineage>
</organism>
<dbReference type="AlphaFoldDB" id="A0A0F9B1G4"/>
<sequence>MADHRAEPIAAAVTLLQADVSDLDQRVAALEMPQGRLIELGTQTVGVDERYESALVDISDCGQETVMATASIAANSIQLGSYFVSPDGVTRIEHNLSGNVSVSTGGQATATHEISLPFPFMSVVVTKTATQAVVDITAWIWCTP</sequence>
<reference evidence="1" key="1">
    <citation type="journal article" date="2015" name="Nature">
        <title>Complex archaea that bridge the gap between prokaryotes and eukaryotes.</title>
        <authorList>
            <person name="Spang A."/>
            <person name="Saw J.H."/>
            <person name="Jorgensen S.L."/>
            <person name="Zaremba-Niedzwiedzka K."/>
            <person name="Martijn J."/>
            <person name="Lind A.E."/>
            <person name="van Eijk R."/>
            <person name="Schleper C."/>
            <person name="Guy L."/>
            <person name="Ettema T.J."/>
        </authorList>
    </citation>
    <scope>NUCLEOTIDE SEQUENCE</scope>
</reference>